<keyword evidence="3" id="KW-0813">Transport</keyword>
<evidence type="ECO:0000256" key="5">
    <source>
        <dbReference type="ARBA" id="ARBA00022692"/>
    </source>
</evidence>
<comment type="caution">
    <text evidence="9">The sequence shown here is derived from an EMBL/GenBank/DDBJ whole genome shotgun (WGS) entry which is preliminary data.</text>
</comment>
<evidence type="ECO:0000256" key="8">
    <source>
        <dbReference type="SAM" id="Phobius"/>
    </source>
</evidence>
<comment type="subcellular location">
    <subcellularLocation>
        <location evidence="1">Membrane</location>
        <topology evidence="1">Multi-pass membrane protein</topology>
    </subcellularLocation>
</comment>
<keyword evidence="10" id="KW-1185">Reference proteome</keyword>
<evidence type="ECO:0000313" key="9">
    <source>
        <dbReference type="EMBL" id="RLQ93342.1"/>
    </source>
</evidence>
<evidence type="ECO:0000256" key="6">
    <source>
        <dbReference type="ARBA" id="ARBA00022989"/>
    </source>
</evidence>
<keyword evidence="6 8" id="KW-1133">Transmembrane helix</keyword>
<dbReference type="AlphaFoldDB" id="A0A3L7JY30"/>
<dbReference type="InterPro" id="IPR004761">
    <property type="entry name" value="Spore_GerAB"/>
</dbReference>
<feature type="transmembrane region" description="Helical" evidence="8">
    <location>
        <begin position="353"/>
        <end position="373"/>
    </location>
</feature>
<feature type="transmembrane region" description="Helical" evidence="8">
    <location>
        <begin position="205"/>
        <end position="224"/>
    </location>
</feature>
<evidence type="ECO:0000256" key="4">
    <source>
        <dbReference type="ARBA" id="ARBA00022544"/>
    </source>
</evidence>
<dbReference type="Pfam" id="PF03845">
    <property type="entry name" value="Spore_permease"/>
    <property type="match status" value="1"/>
</dbReference>
<dbReference type="PANTHER" id="PTHR34975:SF2">
    <property type="entry name" value="SPORE GERMINATION PROTEIN A2"/>
    <property type="match status" value="1"/>
</dbReference>
<feature type="transmembrane region" description="Helical" evidence="8">
    <location>
        <begin position="321"/>
        <end position="338"/>
    </location>
</feature>
<keyword evidence="5 8" id="KW-0812">Transmembrane</keyword>
<dbReference type="GO" id="GO:0009847">
    <property type="term" value="P:spore germination"/>
    <property type="evidence" value="ECO:0007669"/>
    <property type="project" value="InterPro"/>
</dbReference>
<feature type="transmembrane region" description="Helical" evidence="8">
    <location>
        <begin position="287"/>
        <end position="309"/>
    </location>
</feature>
<keyword evidence="4" id="KW-0309">Germination</keyword>
<evidence type="ECO:0000256" key="1">
    <source>
        <dbReference type="ARBA" id="ARBA00004141"/>
    </source>
</evidence>
<gene>
    <name evidence="9" type="ORF">D9X91_17930</name>
</gene>
<evidence type="ECO:0000256" key="3">
    <source>
        <dbReference type="ARBA" id="ARBA00022448"/>
    </source>
</evidence>
<name>A0A3L7JY30_9BACI</name>
<evidence type="ECO:0000313" key="10">
    <source>
        <dbReference type="Proteomes" id="UP000276770"/>
    </source>
</evidence>
<dbReference type="GO" id="GO:0016020">
    <property type="term" value="C:membrane"/>
    <property type="evidence" value="ECO:0007669"/>
    <property type="project" value="UniProtKB-SubCell"/>
</dbReference>
<evidence type="ECO:0000256" key="7">
    <source>
        <dbReference type="ARBA" id="ARBA00023136"/>
    </source>
</evidence>
<dbReference type="EMBL" id="RCVZ01000015">
    <property type="protein sequence ID" value="RLQ93342.1"/>
    <property type="molecule type" value="Genomic_DNA"/>
</dbReference>
<dbReference type="PANTHER" id="PTHR34975">
    <property type="entry name" value="SPORE GERMINATION PROTEIN A2"/>
    <property type="match status" value="1"/>
</dbReference>
<keyword evidence="7 8" id="KW-0472">Membrane</keyword>
<feature type="transmembrane region" description="Helical" evidence="8">
    <location>
        <begin position="236"/>
        <end position="256"/>
    </location>
</feature>
<feature type="transmembrane region" description="Helical" evidence="8">
    <location>
        <begin position="138"/>
        <end position="156"/>
    </location>
</feature>
<organism evidence="9 10">
    <name type="scientific">Falsibacillus albus</name>
    <dbReference type="NCBI Taxonomy" id="2478915"/>
    <lineage>
        <taxon>Bacteria</taxon>
        <taxon>Bacillati</taxon>
        <taxon>Bacillota</taxon>
        <taxon>Bacilli</taxon>
        <taxon>Bacillales</taxon>
        <taxon>Bacillaceae</taxon>
        <taxon>Falsibacillus</taxon>
    </lineage>
</organism>
<feature type="transmembrane region" description="Helical" evidence="8">
    <location>
        <begin position="99"/>
        <end position="118"/>
    </location>
</feature>
<reference evidence="9 10" key="1">
    <citation type="submission" date="2018-10" db="EMBL/GenBank/DDBJ databases">
        <title>Falsibacillus sp. genome draft.</title>
        <authorList>
            <person name="Shi S."/>
        </authorList>
    </citation>
    <scope>NUCLEOTIDE SEQUENCE [LARGE SCALE GENOMIC DNA]</scope>
    <source>
        <strain evidence="9 10">GY 10110</strain>
    </source>
</reference>
<feature type="transmembrane region" description="Helical" evidence="8">
    <location>
        <begin position="59"/>
        <end position="79"/>
    </location>
</feature>
<dbReference type="Proteomes" id="UP000276770">
    <property type="component" value="Unassembled WGS sequence"/>
</dbReference>
<comment type="similarity">
    <text evidence="2">Belongs to the amino acid-polyamine-organocation (APC) superfamily. Spore germination protein (SGP) (TC 2.A.3.9) family.</text>
</comment>
<feature type="transmembrane region" description="Helical" evidence="8">
    <location>
        <begin position="163"/>
        <end position="185"/>
    </location>
</feature>
<accession>A0A3L7JY30</accession>
<sequence>MSCRRKCSGCKKKRGIKVNNATRKVGTREFVALILLSLGIKFTDTTPTILFKETANAAWMVPFISGLVMIVPFIFLLKILKTYENLDLIAIIHDLFGKYVGWFIGMTLFFISFSSSISNTRSYVDIINTMFFPETSKVLIYLVFVGLAYFVANRGLQSITNTVWISLPYIKVSLIFIILLIWKNIHVGYLFPIAGYGWTNVMKQGVSYSSITSDLLFFSMLFPFFKDYKTFKTASFIGYGIVLVEIAIFWGMYIMLFDYPGIEIISYPFQEITRMLKLGRYVSNIEALFLGFWTVASIVRFAIYIYVSTATFAYTFKLKEFEPLLLPFSFLIILLGVLPENNVINAYIFRGEFILQGSWIFLFLLPPILWSVMKWKKAGAAK</sequence>
<protein>
    <submittedName>
        <fullName evidence="9">Uncharacterized protein</fullName>
    </submittedName>
</protein>
<proteinExistence type="inferred from homology"/>
<evidence type="ECO:0000256" key="2">
    <source>
        <dbReference type="ARBA" id="ARBA00007998"/>
    </source>
</evidence>